<sequence>MNESCAKPAARITCVLLAALWIPGAAQSQQEDRDARRARRDAELTELRANGYRSTLKDRDYPQNIQNAQRKIEQKKASAAPAGSAP</sequence>
<dbReference type="AlphaFoldDB" id="A0A158GPG2"/>
<proteinExistence type="predicted"/>
<organism evidence="1 2">
    <name type="scientific">Caballeronia terrestris</name>
    <dbReference type="NCBI Taxonomy" id="1226301"/>
    <lineage>
        <taxon>Bacteria</taxon>
        <taxon>Pseudomonadati</taxon>
        <taxon>Pseudomonadota</taxon>
        <taxon>Betaproteobacteria</taxon>
        <taxon>Burkholderiales</taxon>
        <taxon>Burkholderiaceae</taxon>
        <taxon>Caballeronia</taxon>
    </lineage>
</organism>
<accession>A0A158GPG2</accession>
<protein>
    <recommendedName>
        <fullName evidence="3">Purine nucleoside phosphorylase</fullName>
    </recommendedName>
</protein>
<keyword evidence="2" id="KW-1185">Reference proteome</keyword>
<reference evidence="1" key="1">
    <citation type="submission" date="2016-01" db="EMBL/GenBank/DDBJ databases">
        <authorList>
            <person name="Peeters C."/>
        </authorList>
    </citation>
    <scope>NUCLEOTIDE SEQUENCE [LARGE SCALE GENOMIC DNA]</scope>
    <source>
        <strain evidence="1">LMG 22937</strain>
    </source>
</reference>
<gene>
    <name evidence="1" type="ORF">AWB67_01351</name>
</gene>
<comment type="caution">
    <text evidence="1">The sequence shown here is derived from an EMBL/GenBank/DDBJ whole genome shotgun (WGS) entry which is preliminary data.</text>
</comment>
<dbReference type="EMBL" id="FCOL02000005">
    <property type="protein sequence ID" value="SAL34006.1"/>
    <property type="molecule type" value="Genomic_DNA"/>
</dbReference>
<evidence type="ECO:0008006" key="3">
    <source>
        <dbReference type="Google" id="ProtNLM"/>
    </source>
</evidence>
<name>A0A158GPG2_9BURK</name>
<evidence type="ECO:0000313" key="1">
    <source>
        <dbReference type="EMBL" id="SAL34006.1"/>
    </source>
</evidence>
<evidence type="ECO:0000313" key="2">
    <source>
        <dbReference type="Proteomes" id="UP000054925"/>
    </source>
</evidence>
<dbReference type="Proteomes" id="UP000054925">
    <property type="component" value="Unassembled WGS sequence"/>
</dbReference>